<gene>
    <name evidence="2" type="ORF">B0H67DRAFT_549839</name>
</gene>
<feature type="compositionally biased region" description="Polar residues" evidence="1">
    <location>
        <begin position="57"/>
        <end position="67"/>
    </location>
</feature>
<dbReference type="SUPFAM" id="SSF52540">
    <property type="entry name" value="P-loop containing nucleoside triphosphate hydrolases"/>
    <property type="match status" value="1"/>
</dbReference>
<dbReference type="InterPro" id="IPR027417">
    <property type="entry name" value="P-loop_NTPase"/>
</dbReference>
<dbReference type="InterPro" id="IPR011990">
    <property type="entry name" value="TPR-like_helical_dom_sf"/>
</dbReference>
<evidence type="ECO:0000313" key="3">
    <source>
        <dbReference type="Proteomes" id="UP001172102"/>
    </source>
</evidence>
<protein>
    <submittedName>
        <fullName evidence="2">P-loop containing nucleoside triphosphate hydrolase protein</fullName>
    </submittedName>
</protein>
<accession>A0AA40BDH9</accession>
<keyword evidence="3" id="KW-1185">Reference proteome</keyword>
<feature type="region of interest" description="Disordered" evidence="1">
    <location>
        <begin position="47"/>
        <end position="79"/>
    </location>
</feature>
<dbReference type="GO" id="GO:0016787">
    <property type="term" value="F:hydrolase activity"/>
    <property type="evidence" value="ECO:0007669"/>
    <property type="project" value="UniProtKB-KW"/>
</dbReference>
<comment type="caution">
    <text evidence="2">The sequence shown here is derived from an EMBL/GenBank/DDBJ whole genome shotgun (WGS) entry which is preliminary data.</text>
</comment>
<name>A0AA40BDH9_9PEZI</name>
<dbReference type="SUPFAM" id="SSF48452">
    <property type="entry name" value="TPR-like"/>
    <property type="match status" value="1"/>
</dbReference>
<dbReference type="PANTHER" id="PTHR35205">
    <property type="entry name" value="NB-ARC AND TPR DOMAIN PROTEIN"/>
    <property type="match status" value="1"/>
</dbReference>
<dbReference type="Gene3D" id="3.40.50.300">
    <property type="entry name" value="P-loop containing nucleotide triphosphate hydrolases"/>
    <property type="match status" value="1"/>
</dbReference>
<evidence type="ECO:0000313" key="2">
    <source>
        <dbReference type="EMBL" id="KAK0732236.1"/>
    </source>
</evidence>
<dbReference type="AlphaFoldDB" id="A0AA40BDH9"/>
<reference evidence="2" key="1">
    <citation type="submission" date="2023-06" db="EMBL/GenBank/DDBJ databases">
        <title>Genome-scale phylogeny and comparative genomics of the fungal order Sordariales.</title>
        <authorList>
            <consortium name="Lawrence Berkeley National Laboratory"/>
            <person name="Hensen N."/>
            <person name="Bonometti L."/>
            <person name="Westerberg I."/>
            <person name="Brannstrom I.O."/>
            <person name="Guillou S."/>
            <person name="Cros-Aarteil S."/>
            <person name="Calhoun S."/>
            <person name="Haridas S."/>
            <person name="Kuo A."/>
            <person name="Mondo S."/>
            <person name="Pangilinan J."/>
            <person name="Riley R."/>
            <person name="Labutti K."/>
            <person name="Andreopoulos B."/>
            <person name="Lipzen A."/>
            <person name="Chen C."/>
            <person name="Yanf M."/>
            <person name="Daum C."/>
            <person name="Ng V."/>
            <person name="Clum A."/>
            <person name="Steindorff A."/>
            <person name="Ohm R."/>
            <person name="Martin F."/>
            <person name="Silar P."/>
            <person name="Natvig D."/>
            <person name="Lalanne C."/>
            <person name="Gautier V."/>
            <person name="Ament-Velasquez S.L."/>
            <person name="Kruys A."/>
            <person name="Hutchinson M.I."/>
            <person name="Powell A.J."/>
            <person name="Barry K."/>
            <person name="Miller A.N."/>
            <person name="Grigoriev I.V."/>
            <person name="Debuchy R."/>
            <person name="Gladieux P."/>
            <person name="Thoren M.H."/>
            <person name="Johannesson H."/>
        </authorList>
    </citation>
    <scope>NUCLEOTIDE SEQUENCE</scope>
    <source>
        <strain evidence="2">SMH4607-1</strain>
    </source>
</reference>
<dbReference type="Gene3D" id="1.25.40.10">
    <property type="entry name" value="Tetratricopeptide repeat domain"/>
    <property type="match status" value="1"/>
</dbReference>
<proteinExistence type="predicted"/>
<dbReference type="Proteomes" id="UP001172102">
    <property type="component" value="Unassembled WGS sequence"/>
</dbReference>
<organism evidence="2 3">
    <name type="scientific">Lasiosphaeris hirsuta</name>
    <dbReference type="NCBI Taxonomy" id="260670"/>
    <lineage>
        <taxon>Eukaryota</taxon>
        <taxon>Fungi</taxon>
        <taxon>Dikarya</taxon>
        <taxon>Ascomycota</taxon>
        <taxon>Pezizomycotina</taxon>
        <taxon>Sordariomycetes</taxon>
        <taxon>Sordariomycetidae</taxon>
        <taxon>Sordariales</taxon>
        <taxon>Lasiosphaeriaceae</taxon>
        <taxon>Lasiosphaeris</taxon>
    </lineage>
</organism>
<dbReference type="EMBL" id="JAUKUA010000001">
    <property type="protein sequence ID" value="KAK0732236.1"/>
    <property type="molecule type" value="Genomic_DNA"/>
</dbReference>
<evidence type="ECO:0000256" key="1">
    <source>
        <dbReference type="SAM" id="MobiDB-lite"/>
    </source>
</evidence>
<dbReference type="PANTHER" id="PTHR35205:SF1">
    <property type="entry name" value="ZU5 DOMAIN-CONTAINING PROTEIN"/>
    <property type="match status" value="1"/>
</dbReference>
<sequence length="886" mass="98172">MTIWQQQECPLCGCPYGETTAADWKDHIAHHLEQFALLVIRVGEQEVSADQEPDGQDASSISYGTAKSDSSLLSSDDDDGDDGVASLDYYSSGKRHHGRSSEHLWEAKITKYLALQLEDRSEPAWLDVPKCSPGFVGRQGDLRRLRECLAQPGHICVVGGREGVGKTATVVEHVRRSEPASAVIWLGAGSTSDSLIDRYNSIGRRLFGLGQPEDGRPGDALGLMLAVRGKLECWDKRWILIFDNVDAWQDISRYVPRGLPRMAGSILITTRRPPLIRETRALQRVLYRIQLEPMTPEEGGRLLLRSAGSIGPGVAPHDSCHADAKVAIQLAELVGRLPLALVMMGSYVKARQVTLAGFLEMWEEKSEQAKRRRRVPEATSSCIGRLWDMSISELRVPAKDLLEVMAFLDPERIQRDLLADAEAAAITCRGMIGLLSRWGLIEVSRDDGGGIEAYRMHRQLQRNVVLDDVVLDVDDVVLDVDDDGLRFGRAMKGATLLIRKRFPGSPATQAPAPQNWPACKEYMPHVIHLRQAYQGALENAPSFERTRELAGLFYDAGFYVWDSQAFAVQDGLAFLDAAEKVLDDLGLDGGGEAARRADIHCISGLLQNAAGCRQRPDSLQRLEKALDIRKHVYETHAYNMVHDVLLRNAAVDYAISLLNHYRFDEAETVLNGCLEQMDEAIQFLRRSAALVEAAFGKRGQYWDNLFMLACCFHQSGAAQTSLDTHLEILQAKLDLLGKHTKSTLLSMYAVGTVYASLGDTPTTISFLELCIETATASSWAGEALGRAQYSLSRLYKHHGVEEADHLERVSRATLERYADYVSDWVTGVQDPAILYDDLQPTDEGRFTGSRLLELLWARRRGESGERGSRTLGGAAFGHVELQGNAH</sequence>
<keyword evidence="2" id="KW-0378">Hydrolase</keyword>